<dbReference type="RefSeq" id="WP_173085745.1">
    <property type="nucleotide sequence ID" value="NZ_BLTE01000014.1"/>
</dbReference>
<dbReference type="AlphaFoldDB" id="A0A6V8LVW8"/>
<dbReference type="GO" id="GO:0030313">
    <property type="term" value="C:cell envelope"/>
    <property type="evidence" value="ECO:0007669"/>
    <property type="project" value="UniProtKB-SubCell"/>
</dbReference>
<evidence type="ECO:0000256" key="2">
    <source>
        <dbReference type="ARBA" id="ARBA00023054"/>
    </source>
</evidence>
<dbReference type="Gene3D" id="2.40.30.170">
    <property type="match status" value="1"/>
</dbReference>
<dbReference type="Gene3D" id="1.10.287.470">
    <property type="entry name" value="Helix hairpin bin"/>
    <property type="match status" value="1"/>
</dbReference>
<dbReference type="Gene3D" id="2.40.50.100">
    <property type="match status" value="1"/>
</dbReference>
<dbReference type="Pfam" id="PF25881">
    <property type="entry name" value="HH_YBHG"/>
    <property type="match status" value="1"/>
</dbReference>
<dbReference type="InterPro" id="IPR059052">
    <property type="entry name" value="HH_YbhG-like"/>
</dbReference>
<comment type="caution">
    <text evidence="5">The sequence shown here is derived from an EMBL/GenBank/DDBJ whole genome shotgun (WGS) entry which is preliminary data.</text>
</comment>
<accession>A0A6V8LVW8</accession>
<evidence type="ECO:0000259" key="4">
    <source>
        <dbReference type="Pfam" id="PF25881"/>
    </source>
</evidence>
<evidence type="ECO:0000256" key="1">
    <source>
        <dbReference type="ARBA" id="ARBA00004196"/>
    </source>
</evidence>
<evidence type="ECO:0000256" key="3">
    <source>
        <dbReference type="SAM" id="Coils"/>
    </source>
</evidence>
<reference evidence="5 6" key="2">
    <citation type="submission" date="2020-05" db="EMBL/GenBank/DDBJ databases">
        <title>Draft genome sequence of Desulfovibrio sp. strainFSS-1.</title>
        <authorList>
            <person name="Shimoshige H."/>
            <person name="Kobayashi H."/>
            <person name="Maekawa T."/>
        </authorList>
    </citation>
    <scope>NUCLEOTIDE SEQUENCE [LARGE SCALE GENOMIC DNA]</scope>
    <source>
        <strain evidence="5 6">SIID29052-01</strain>
    </source>
</reference>
<feature type="domain" description="YbhG-like alpha-helical hairpin" evidence="4">
    <location>
        <begin position="105"/>
        <end position="222"/>
    </location>
</feature>
<dbReference type="PANTHER" id="PTHR32347">
    <property type="entry name" value="EFFLUX SYSTEM COMPONENT YKNX-RELATED"/>
    <property type="match status" value="1"/>
</dbReference>
<name>A0A6V8LVW8_9BACT</name>
<reference evidence="5 6" key="1">
    <citation type="submission" date="2020-04" db="EMBL/GenBank/DDBJ databases">
        <authorList>
            <consortium name="Desulfovibrio sp. FSS-1 genome sequencing consortium"/>
            <person name="Shimoshige H."/>
            <person name="Kobayashi H."/>
            <person name="Maekawa T."/>
        </authorList>
    </citation>
    <scope>NUCLEOTIDE SEQUENCE [LARGE SCALE GENOMIC DNA]</scope>
    <source>
        <strain evidence="5 6">SIID29052-01</strain>
    </source>
</reference>
<comment type="subcellular location">
    <subcellularLocation>
        <location evidence="1">Cell envelope</location>
    </subcellularLocation>
</comment>
<organism evidence="5 6">
    <name type="scientific">Fundidesulfovibrio magnetotacticus</name>
    <dbReference type="NCBI Taxonomy" id="2730080"/>
    <lineage>
        <taxon>Bacteria</taxon>
        <taxon>Pseudomonadati</taxon>
        <taxon>Thermodesulfobacteriota</taxon>
        <taxon>Desulfovibrionia</taxon>
        <taxon>Desulfovibrionales</taxon>
        <taxon>Desulfovibrionaceae</taxon>
        <taxon>Fundidesulfovibrio</taxon>
    </lineage>
</organism>
<evidence type="ECO:0000313" key="6">
    <source>
        <dbReference type="Proteomes" id="UP000494245"/>
    </source>
</evidence>
<dbReference type="EMBL" id="BLTE01000014">
    <property type="protein sequence ID" value="GFK95060.1"/>
    <property type="molecule type" value="Genomic_DNA"/>
</dbReference>
<keyword evidence="2 3" id="KW-0175">Coiled coil</keyword>
<sequence length="348" mass="37762">MNRRSTFPCLQTAPIERSVADSPSRRGAPRAVAPFLALLAALACAACSRSDAMPYQGYVEGEFVYVATQLAGRLDDLPVARGDRVRPGQRLFTLEHALEQQGVDKAQANLRRAQDTVNDLKKGLRPEEIDQILARIAQSEAELALAKLEMDRRGALLSSGSVAKEDYDRARTAFLNAQGRLSDVKAQLATGKLGSRVDQILAAQAQVRAAQAELDQAAWMLDQKLVPATLEALVFDLLHYKGEWVAAGSPVVKLLPPGNVKVRFFLPEAELGRVNLGDAVRVACDGCPAVLEGRVSFVFPQVEYTPPVIFSQSFREKLVFMVEARFDPETSKGLKPGQPVSVALGAAK</sequence>
<feature type="coiled-coil region" evidence="3">
    <location>
        <begin position="103"/>
        <end position="149"/>
    </location>
</feature>
<gene>
    <name evidence="5" type="primary">mdtN_3</name>
    <name evidence="5" type="ORF">NNJEOMEG_02913</name>
</gene>
<proteinExistence type="predicted"/>
<dbReference type="Proteomes" id="UP000494245">
    <property type="component" value="Unassembled WGS sequence"/>
</dbReference>
<dbReference type="PANTHER" id="PTHR32347:SF23">
    <property type="entry name" value="BLL5650 PROTEIN"/>
    <property type="match status" value="1"/>
</dbReference>
<protein>
    <submittedName>
        <fullName evidence="5">Multidrug resistance protein MdtN</fullName>
    </submittedName>
</protein>
<keyword evidence="6" id="KW-1185">Reference proteome</keyword>
<evidence type="ECO:0000313" key="5">
    <source>
        <dbReference type="EMBL" id="GFK95060.1"/>
    </source>
</evidence>
<dbReference type="SUPFAM" id="SSF111369">
    <property type="entry name" value="HlyD-like secretion proteins"/>
    <property type="match status" value="2"/>
</dbReference>
<dbReference type="InterPro" id="IPR050465">
    <property type="entry name" value="UPF0194_transport"/>
</dbReference>